<evidence type="ECO:0000256" key="2">
    <source>
        <dbReference type="ARBA" id="ARBA00006275"/>
    </source>
</evidence>
<evidence type="ECO:0000313" key="9">
    <source>
        <dbReference type="Proteomes" id="UP000321291"/>
    </source>
</evidence>
<sequence length="616" mass="69788">MFFLICLSFLISSCKHYLDTEPYDKITGEQTWSSENLTTAFIYQLYADVLGNDSWMAAYASPNAARSESCTKNAMTGTLNSAYWSRDRAELMSKTDNYGWLDYGLLWRIHTAMANIQASNTFSDEFKKRAMGELHFLRAAHYFMYAKQYGGLQIIDKILTLDDDLQIPRASIKDTYDFIISDLEDAAGTLPATAERGRASSSAANALLMRVGLQAAAYVDGGIANSTYYDKVIKSGQALGLNAEGSQLSPYADMFRSYETAIASKEIILGRERNKTNSSLYDTPMQYQGLWSTGKFSAYAQQHFPISVTMNFWGMDGGAWPTQDLVDDYLVADVDGTIRQWDKASYVSTGKNVDEKMYFSDTKKRDQRFYASILYDSCLYFDNQVRVFFRRDGNVSNANSKINEGSEQEYGYKAGNTENYNSSTGYCMLKYFYDKVVSLPSPSDQKLDYLYVVLRYGEAYLNMAEAYLMKGDFEAAKKYIAPTMIKHGGFNADKVMAYLTPLTGNNWGNTLFEAYKKERNVEMVYEDNDYYWSLLRWGMRTSGGVKDGRYVNSGYVIPELQGALRGIRISRDGKSYSFFTDNNAVGEARFSPKRYLLPINETFRLQSGVAQNPGWE</sequence>
<dbReference type="OrthoDB" id="5694214at2"/>
<dbReference type="EMBL" id="CP042434">
    <property type="protein sequence ID" value="QEC73796.1"/>
    <property type="molecule type" value="Genomic_DNA"/>
</dbReference>
<protein>
    <submittedName>
        <fullName evidence="8">RagB/SusD family nutrient uptake outer membrane protein</fullName>
    </submittedName>
</protein>
<evidence type="ECO:0000259" key="7">
    <source>
        <dbReference type="Pfam" id="PF14322"/>
    </source>
</evidence>
<comment type="similarity">
    <text evidence="2">Belongs to the SusD family.</text>
</comment>
<accession>A0A5B8VSR5</accession>
<dbReference type="Gene3D" id="1.25.40.390">
    <property type="match status" value="1"/>
</dbReference>
<keyword evidence="9" id="KW-1185">Reference proteome</keyword>
<dbReference type="KEGG" id="agi:FSB73_21120"/>
<keyword evidence="3" id="KW-0732">Signal</keyword>
<feature type="domain" description="SusD-like N-terminal" evidence="7">
    <location>
        <begin position="17"/>
        <end position="213"/>
    </location>
</feature>
<dbReference type="SUPFAM" id="SSF48452">
    <property type="entry name" value="TPR-like"/>
    <property type="match status" value="1"/>
</dbReference>
<evidence type="ECO:0000259" key="6">
    <source>
        <dbReference type="Pfam" id="PF07980"/>
    </source>
</evidence>
<evidence type="ECO:0000256" key="1">
    <source>
        <dbReference type="ARBA" id="ARBA00004442"/>
    </source>
</evidence>
<dbReference type="InterPro" id="IPR011990">
    <property type="entry name" value="TPR-like_helical_dom_sf"/>
</dbReference>
<gene>
    <name evidence="8" type="ORF">FSB73_21120</name>
</gene>
<dbReference type="InterPro" id="IPR033985">
    <property type="entry name" value="SusD-like_N"/>
</dbReference>
<dbReference type="InterPro" id="IPR012944">
    <property type="entry name" value="SusD_RagB_dom"/>
</dbReference>
<dbReference type="Pfam" id="PF14322">
    <property type="entry name" value="SusD-like_3"/>
    <property type="match status" value="1"/>
</dbReference>
<evidence type="ECO:0000256" key="4">
    <source>
        <dbReference type="ARBA" id="ARBA00023136"/>
    </source>
</evidence>
<evidence type="ECO:0000256" key="5">
    <source>
        <dbReference type="ARBA" id="ARBA00023237"/>
    </source>
</evidence>
<organism evidence="8 9">
    <name type="scientific">Arachidicoccus ginsenosidivorans</name>
    <dbReference type="NCBI Taxonomy" id="496057"/>
    <lineage>
        <taxon>Bacteria</taxon>
        <taxon>Pseudomonadati</taxon>
        <taxon>Bacteroidota</taxon>
        <taxon>Chitinophagia</taxon>
        <taxon>Chitinophagales</taxon>
        <taxon>Chitinophagaceae</taxon>
        <taxon>Arachidicoccus</taxon>
    </lineage>
</organism>
<dbReference type="Proteomes" id="UP000321291">
    <property type="component" value="Chromosome"/>
</dbReference>
<evidence type="ECO:0000256" key="3">
    <source>
        <dbReference type="ARBA" id="ARBA00022729"/>
    </source>
</evidence>
<dbReference type="GO" id="GO:0009279">
    <property type="term" value="C:cell outer membrane"/>
    <property type="evidence" value="ECO:0007669"/>
    <property type="project" value="UniProtKB-SubCell"/>
</dbReference>
<comment type="subcellular location">
    <subcellularLocation>
        <location evidence="1">Cell outer membrane</location>
    </subcellularLocation>
</comment>
<evidence type="ECO:0000313" key="8">
    <source>
        <dbReference type="EMBL" id="QEC73796.1"/>
    </source>
</evidence>
<name>A0A5B8VSR5_9BACT</name>
<keyword evidence="4" id="KW-0472">Membrane</keyword>
<keyword evidence="5" id="KW-0998">Cell outer membrane</keyword>
<dbReference type="Pfam" id="PF07980">
    <property type="entry name" value="SusD_RagB"/>
    <property type="match status" value="1"/>
</dbReference>
<reference evidence="8 9" key="1">
    <citation type="journal article" date="2017" name="Int. J. Syst. Evol. Microbiol.">
        <title>Arachidicoccus ginsenosidivorans sp. nov., with ginsenoside-converting activity isolated from ginseng cultivating soil.</title>
        <authorList>
            <person name="Siddiqi M.Z."/>
            <person name="Aslam Z."/>
            <person name="Im W.T."/>
        </authorList>
    </citation>
    <scope>NUCLEOTIDE SEQUENCE [LARGE SCALE GENOMIC DNA]</scope>
    <source>
        <strain evidence="8 9">Gsoil 809</strain>
    </source>
</reference>
<feature type="domain" description="RagB/SusD" evidence="6">
    <location>
        <begin position="298"/>
        <end position="615"/>
    </location>
</feature>
<proteinExistence type="inferred from homology"/>
<dbReference type="AlphaFoldDB" id="A0A5B8VSR5"/>